<keyword evidence="2" id="KW-0808">Transferase</keyword>
<feature type="domain" description="Protein kinase" evidence="1">
    <location>
        <begin position="23"/>
        <end position="280"/>
    </location>
</feature>
<dbReference type="AlphaFoldDB" id="A0A8X6NT42"/>
<dbReference type="OrthoDB" id="6437208at2759"/>
<comment type="caution">
    <text evidence="2">The sequence shown here is derived from an EMBL/GenBank/DDBJ whole genome shotgun (WGS) entry which is preliminary data.</text>
</comment>
<evidence type="ECO:0000313" key="3">
    <source>
        <dbReference type="Proteomes" id="UP000887013"/>
    </source>
</evidence>
<reference evidence="2" key="1">
    <citation type="submission" date="2020-08" db="EMBL/GenBank/DDBJ databases">
        <title>Multicomponent nature underlies the extraordinary mechanical properties of spider dragline silk.</title>
        <authorList>
            <person name="Kono N."/>
            <person name="Nakamura H."/>
            <person name="Mori M."/>
            <person name="Yoshida Y."/>
            <person name="Ohtoshi R."/>
            <person name="Malay A.D."/>
            <person name="Moran D.A.P."/>
            <person name="Tomita M."/>
            <person name="Numata K."/>
            <person name="Arakawa K."/>
        </authorList>
    </citation>
    <scope>NUCLEOTIDE SEQUENCE</scope>
</reference>
<dbReference type="SUPFAM" id="SSF56112">
    <property type="entry name" value="Protein kinase-like (PK-like)"/>
    <property type="match status" value="1"/>
</dbReference>
<gene>
    <name evidence="2" type="primary">AVEN_93037_1</name>
    <name evidence="2" type="ORF">NPIL_449971</name>
</gene>
<dbReference type="GO" id="GO:0044773">
    <property type="term" value="P:mitotic DNA damage checkpoint signaling"/>
    <property type="evidence" value="ECO:0007669"/>
    <property type="project" value="TreeGrafter"/>
</dbReference>
<dbReference type="Gene3D" id="1.10.510.10">
    <property type="entry name" value="Transferase(Phosphotransferase) domain 1"/>
    <property type="match status" value="1"/>
</dbReference>
<dbReference type="GO" id="GO:0005737">
    <property type="term" value="C:cytoplasm"/>
    <property type="evidence" value="ECO:0007669"/>
    <property type="project" value="TreeGrafter"/>
</dbReference>
<dbReference type="GO" id="GO:0004674">
    <property type="term" value="F:protein serine/threonine kinase activity"/>
    <property type="evidence" value="ECO:0007669"/>
    <property type="project" value="TreeGrafter"/>
</dbReference>
<evidence type="ECO:0000313" key="2">
    <source>
        <dbReference type="EMBL" id="GFT33361.1"/>
    </source>
</evidence>
<keyword evidence="2" id="KW-0418">Kinase</keyword>
<dbReference type="SMART" id="SM00220">
    <property type="entry name" value="S_TKc"/>
    <property type="match status" value="1"/>
</dbReference>
<evidence type="ECO:0000259" key="1">
    <source>
        <dbReference type="PROSITE" id="PS50011"/>
    </source>
</evidence>
<name>A0A8X6NT42_NEPPI</name>
<sequence length="780" mass="90065">MSKQMLKPSELKAFLKFEGSSHYKLKHFIDIGDFTSAMILDDVFAKNEKVGKIVTAENEEEFFHWPKLHHENLIRLLDIVPLDYQKAIFIFTFYEKSLRSIIKDISFLQHPKCFDRKKSYARNILCGLEYLHQISLSLMNLNDQNIMICSETDKAIISDFSCIRPDKFIAKSDCQKLSTIIAPPEFSGIEEDREFECKPVDMWCCGITFLQMFTMHGLPWCTMDTNLLEGLDMELLKQTNIGSQLQNNAATSLKEFLELFLQKDPKLRISATAALVAPFFHKSDTRLDEEARVFWKACELAEVMPDNQSRRVGILQDGTKKGFGDILFRRKYFQTLPRKTLLNKEKFIDIHLRKVKSNPELCMNKYSDTMETECELHGGKALHKYSNESLKRFCDGSKTSNLKSFVDFYPRMSNDSSTDTFFRPISRTQEEKPSIHEPKNFEEEIWENESTIGSLIEFQSPDRYWLRNTICKDDKYSDETKSSQPQNISFGLTCRCISCKYDLDLEDTVRCIQPLPLGITDVKCNTDIQKTKQLNISPFFQIQGGFLHNKWKIERNNRKIHSSDQPLVPNYQKNPETTNHFEDYFCEPWNTNRNNPIESLLGNTPTDVALPFSVQNPFGFIPGLPNQEPFLKKLMFQRATGFRSRESIGYVSTHSLERPSKNINQTWDDCTTVISPTSGEDTKRIETKNSLSKYLADTNAVEKVKSNDSSKVKETLSNIPSDYVSDQNETEDIFMERPLCSKNLEDKLGNKSSKLIVKSKLRWLRVLCPGSRTESTLNLS</sequence>
<dbReference type="PROSITE" id="PS50011">
    <property type="entry name" value="PROTEIN_KINASE_DOM"/>
    <property type="match status" value="1"/>
</dbReference>
<dbReference type="GO" id="GO:0005524">
    <property type="term" value="F:ATP binding"/>
    <property type="evidence" value="ECO:0007669"/>
    <property type="project" value="InterPro"/>
</dbReference>
<organism evidence="2 3">
    <name type="scientific">Nephila pilipes</name>
    <name type="common">Giant wood spider</name>
    <name type="synonym">Nephila maculata</name>
    <dbReference type="NCBI Taxonomy" id="299642"/>
    <lineage>
        <taxon>Eukaryota</taxon>
        <taxon>Metazoa</taxon>
        <taxon>Ecdysozoa</taxon>
        <taxon>Arthropoda</taxon>
        <taxon>Chelicerata</taxon>
        <taxon>Arachnida</taxon>
        <taxon>Araneae</taxon>
        <taxon>Araneomorphae</taxon>
        <taxon>Entelegynae</taxon>
        <taxon>Araneoidea</taxon>
        <taxon>Nephilidae</taxon>
        <taxon>Nephila</taxon>
    </lineage>
</organism>
<dbReference type="InterPro" id="IPR000719">
    <property type="entry name" value="Prot_kinase_dom"/>
</dbReference>
<accession>A0A8X6NT42</accession>
<proteinExistence type="predicted"/>
<dbReference type="InterPro" id="IPR011009">
    <property type="entry name" value="Kinase-like_dom_sf"/>
</dbReference>
<dbReference type="PANTHER" id="PTHR44167:SF24">
    <property type="entry name" value="SERINE_THREONINE-PROTEIN KINASE CHK2"/>
    <property type="match status" value="1"/>
</dbReference>
<protein>
    <submittedName>
        <fullName evidence="2">Protein kinase domain-containing protein</fullName>
    </submittedName>
</protein>
<dbReference type="EMBL" id="BMAW01013335">
    <property type="protein sequence ID" value="GFT33361.1"/>
    <property type="molecule type" value="Genomic_DNA"/>
</dbReference>
<dbReference type="Proteomes" id="UP000887013">
    <property type="component" value="Unassembled WGS sequence"/>
</dbReference>
<dbReference type="GO" id="GO:0005634">
    <property type="term" value="C:nucleus"/>
    <property type="evidence" value="ECO:0007669"/>
    <property type="project" value="TreeGrafter"/>
</dbReference>
<dbReference type="Pfam" id="PF00069">
    <property type="entry name" value="Pkinase"/>
    <property type="match status" value="1"/>
</dbReference>
<dbReference type="PANTHER" id="PTHR44167">
    <property type="entry name" value="OVARIAN-SPECIFIC SERINE/THREONINE-PROTEIN KINASE LOK-RELATED"/>
    <property type="match status" value="1"/>
</dbReference>
<keyword evidence="3" id="KW-1185">Reference proteome</keyword>